<dbReference type="STRING" id="223184.AS25_13050"/>
<protein>
    <recommendedName>
        <fullName evidence="3">PIN domain-containing protein</fullName>
    </recommendedName>
</protein>
<name>A0A0B0D7T7_9MICC</name>
<gene>
    <name evidence="1" type="ORF">AS25_13050</name>
</gene>
<evidence type="ECO:0008006" key="3">
    <source>
        <dbReference type="Google" id="ProtNLM"/>
    </source>
</evidence>
<dbReference type="EMBL" id="JROM01000058">
    <property type="protein sequence ID" value="KHE73433.1"/>
    <property type="molecule type" value="Genomic_DNA"/>
</dbReference>
<comment type="caution">
    <text evidence="1">The sequence shown here is derived from an EMBL/GenBank/DDBJ whole genome shotgun (WGS) entry which is preliminary data.</text>
</comment>
<dbReference type="AlphaFoldDB" id="A0A0B0D7T7"/>
<reference evidence="1 2" key="1">
    <citation type="submission" date="2014-09" db="EMBL/GenBank/DDBJ databases">
        <title>High-quality draft genome sequence of Kocuria marina SO9-6, an actinobacterium isolated from a copper mine.</title>
        <authorList>
            <person name="Castro D.B."/>
            <person name="Pereira L.B."/>
            <person name="Silva M.V."/>
            <person name="Silva B.P."/>
            <person name="Zanardi B.R."/>
            <person name="Carlos C."/>
            <person name="Belgini D.R."/>
            <person name="Limache E.G."/>
            <person name="Lacerda G.V."/>
            <person name="Nery M.B."/>
            <person name="Gomes M.B."/>
            <person name="Souza S."/>
            <person name="Silva T.M."/>
            <person name="Rodrigues V.D."/>
            <person name="Paulino L.C."/>
            <person name="Vicentini R."/>
            <person name="Ferraz L.F."/>
            <person name="Ottoboni L.M."/>
        </authorList>
    </citation>
    <scope>NUCLEOTIDE SEQUENCE [LARGE SCALE GENOMIC DNA]</scope>
    <source>
        <strain evidence="1 2">SO9-6</strain>
    </source>
</reference>
<accession>A0A0B0D7T7</accession>
<dbReference type="RefSeq" id="WP_035965679.1">
    <property type="nucleotide sequence ID" value="NZ_JROM01000058.1"/>
</dbReference>
<dbReference type="eggNOG" id="ENOG5032SD5">
    <property type="taxonomic scope" value="Bacteria"/>
</dbReference>
<proteinExistence type="predicted"/>
<organism evidence="1 2">
    <name type="scientific">Kocuria marina</name>
    <dbReference type="NCBI Taxonomy" id="223184"/>
    <lineage>
        <taxon>Bacteria</taxon>
        <taxon>Bacillati</taxon>
        <taxon>Actinomycetota</taxon>
        <taxon>Actinomycetes</taxon>
        <taxon>Micrococcales</taxon>
        <taxon>Micrococcaceae</taxon>
        <taxon>Kocuria</taxon>
    </lineage>
</organism>
<sequence length="191" mass="21592">MTQRVFVDANVLFSKTLMDWLFLLRLENPAMFQVHSTEDVFAEVIANMRKKCPTAPGHRTAQRAQLIRKNMDEVLQGFPSDLDFTGMDRHDYHVHAGAVFGGADIILTCNDPNDITTTPETEPYEVIHPDDFFLLVTDSNPACVVPIARNQIKYWSGKSNHLQLDQALLKAGCPRFAFRIREALAHIAQLP</sequence>
<evidence type="ECO:0000313" key="2">
    <source>
        <dbReference type="Proteomes" id="UP000030664"/>
    </source>
</evidence>
<dbReference type="Proteomes" id="UP000030664">
    <property type="component" value="Unassembled WGS sequence"/>
</dbReference>
<evidence type="ECO:0000313" key="1">
    <source>
        <dbReference type="EMBL" id="KHE73433.1"/>
    </source>
</evidence>